<name>A0ABD5X661_9EURY</name>
<keyword evidence="1" id="KW-0812">Transmembrane</keyword>
<keyword evidence="1" id="KW-0472">Membrane</keyword>
<gene>
    <name evidence="2" type="ORF">ACFQJ7_00080</name>
</gene>
<feature type="transmembrane region" description="Helical" evidence="1">
    <location>
        <begin position="26"/>
        <end position="47"/>
    </location>
</feature>
<proteinExistence type="predicted"/>
<dbReference type="AlphaFoldDB" id="A0ABD5X661"/>
<organism evidence="2 3">
    <name type="scientific">Halovenus rubra</name>
    <dbReference type="NCBI Taxonomy" id="869890"/>
    <lineage>
        <taxon>Archaea</taxon>
        <taxon>Methanobacteriati</taxon>
        <taxon>Methanobacteriota</taxon>
        <taxon>Stenosarchaea group</taxon>
        <taxon>Halobacteria</taxon>
        <taxon>Halobacteriales</taxon>
        <taxon>Haloarculaceae</taxon>
        <taxon>Halovenus</taxon>
    </lineage>
</organism>
<evidence type="ECO:0000313" key="2">
    <source>
        <dbReference type="EMBL" id="MFC7124443.1"/>
    </source>
</evidence>
<comment type="caution">
    <text evidence="2">The sequence shown here is derived from an EMBL/GenBank/DDBJ whole genome shotgun (WGS) entry which is preliminary data.</text>
</comment>
<protein>
    <submittedName>
        <fullName evidence="2">Uncharacterized protein</fullName>
    </submittedName>
</protein>
<sequence length="49" mass="5411">MTASVSDGFDTVLEPTDTLEDLRAQFIVLVAVFAYLSHLAGCTYLNIWC</sequence>
<keyword evidence="1" id="KW-1133">Transmembrane helix</keyword>
<evidence type="ECO:0000313" key="3">
    <source>
        <dbReference type="Proteomes" id="UP001596414"/>
    </source>
</evidence>
<dbReference type="RefSeq" id="WP_267637841.1">
    <property type="nucleotide sequence ID" value="NZ_JAODIY010000010.1"/>
</dbReference>
<dbReference type="EMBL" id="JBHSZQ010000001">
    <property type="protein sequence ID" value="MFC7124443.1"/>
    <property type="molecule type" value="Genomic_DNA"/>
</dbReference>
<reference evidence="2 3" key="1">
    <citation type="journal article" date="2014" name="Int. J. Syst. Evol. Microbiol.">
        <title>Complete genome sequence of Corynebacterium casei LMG S-19264T (=DSM 44701T), isolated from a smear-ripened cheese.</title>
        <authorList>
            <consortium name="US DOE Joint Genome Institute (JGI-PGF)"/>
            <person name="Walter F."/>
            <person name="Albersmeier A."/>
            <person name="Kalinowski J."/>
            <person name="Ruckert C."/>
        </authorList>
    </citation>
    <scope>NUCLEOTIDE SEQUENCE [LARGE SCALE GENOMIC DNA]</scope>
    <source>
        <strain evidence="2 3">CGMCC 4.7215</strain>
    </source>
</reference>
<evidence type="ECO:0000256" key="1">
    <source>
        <dbReference type="SAM" id="Phobius"/>
    </source>
</evidence>
<accession>A0ABD5X661</accession>
<dbReference type="Proteomes" id="UP001596414">
    <property type="component" value="Unassembled WGS sequence"/>
</dbReference>